<accession>A0ABY8MIS1</accession>
<feature type="domain" description="Glycosyltransferase 2-like" evidence="6">
    <location>
        <begin position="45"/>
        <end position="157"/>
    </location>
</feature>
<evidence type="ECO:0000313" key="7">
    <source>
        <dbReference type="EMBL" id="WGK69716.1"/>
    </source>
</evidence>
<gene>
    <name evidence="7" type="ORF">P0082_02305</name>
</gene>
<dbReference type="EMBL" id="CP123443">
    <property type="protein sequence ID" value="WGK69716.1"/>
    <property type="molecule type" value="Genomic_DNA"/>
</dbReference>
<dbReference type="SUPFAM" id="SSF53448">
    <property type="entry name" value="Nucleotide-diphospho-sugar transferases"/>
    <property type="match status" value="1"/>
</dbReference>
<dbReference type="PANTHER" id="PTHR48090:SF10">
    <property type="entry name" value="GLUCOSYL-3-PHOSPHOGLYCERATE SYNTHASE"/>
    <property type="match status" value="1"/>
</dbReference>
<evidence type="ECO:0000313" key="8">
    <source>
        <dbReference type="Proteomes" id="UP001228690"/>
    </source>
</evidence>
<dbReference type="Pfam" id="PF00535">
    <property type="entry name" value="Glycos_transf_2"/>
    <property type="match status" value="1"/>
</dbReference>
<dbReference type="InterPro" id="IPR001173">
    <property type="entry name" value="Glyco_trans_2-like"/>
</dbReference>
<sequence>MDEEFVANNSDKSEKWLEENTYHHSVFQDIERLVRIKEEKGLTISLCIPTLNEEKTIGKEVVIFVSELMKRYPLIDEFAIIDSGSEDRTLEVAGSFGAGTYLADDILPHLERKKGKGENLWKAIYQLKGDIIVYVDADIENIHPRFVYGLVGPLIEREEVKYVKAFYDRPITYSGGTRTSGGGRVTEILIRPLFSLFFPELSAMIQPLSGEYAVRREVLENIPFPIGYGVETAHLLDVLHMHGIEAFAQTDLDQRVHRNQPIAALSRMSFGILQTFFSRLQRFNILETKDELLTVFRRVQVSEQQFQMITRTILEDERPPIVDIPEYVKKFPRRNL</sequence>
<dbReference type="Gene3D" id="3.90.550.10">
    <property type="entry name" value="Spore Coat Polysaccharide Biosynthesis Protein SpsA, Chain A"/>
    <property type="match status" value="1"/>
</dbReference>
<proteinExistence type="inferred from homology"/>
<comment type="similarity">
    <text evidence="2">Belongs to the glycosyltransferase 2 family.</text>
</comment>
<organism evidence="7 8">
    <name type="scientific">Candidatus Haliotispira prima</name>
    <dbReference type="NCBI Taxonomy" id="3034016"/>
    <lineage>
        <taxon>Bacteria</taxon>
        <taxon>Pseudomonadati</taxon>
        <taxon>Spirochaetota</taxon>
        <taxon>Spirochaetia</taxon>
        <taxon>Spirochaetales</taxon>
        <taxon>Spirochaetaceae</taxon>
        <taxon>Candidatus Haliotispira</taxon>
    </lineage>
</organism>
<keyword evidence="3 7" id="KW-0328">Glycosyltransferase</keyword>
<evidence type="ECO:0000256" key="3">
    <source>
        <dbReference type="ARBA" id="ARBA00022676"/>
    </source>
</evidence>
<dbReference type="Proteomes" id="UP001228690">
    <property type="component" value="Chromosome"/>
</dbReference>
<name>A0ABY8MIS1_9SPIO</name>
<comment type="cofactor">
    <cofactor evidence="1">
        <name>Mg(2+)</name>
        <dbReference type="ChEBI" id="CHEBI:18420"/>
    </cofactor>
</comment>
<dbReference type="InterPro" id="IPR050256">
    <property type="entry name" value="Glycosyltransferase_2"/>
</dbReference>
<dbReference type="PANTHER" id="PTHR48090">
    <property type="entry name" value="UNDECAPRENYL-PHOSPHATE 4-DEOXY-4-FORMAMIDO-L-ARABINOSE TRANSFERASE-RELATED"/>
    <property type="match status" value="1"/>
</dbReference>
<keyword evidence="5" id="KW-0460">Magnesium</keyword>
<evidence type="ECO:0000256" key="1">
    <source>
        <dbReference type="ARBA" id="ARBA00001946"/>
    </source>
</evidence>
<evidence type="ECO:0000259" key="6">
    <source>
        <dbReference type="Pfam" id="PF00535"/>
    </source>
</evidence>
<protein>
    <submittedName>
        <fullName evidence="7">Glucosyl-3-phosphoglycerate synthase</fullName>
        <ecNumber evidence="7">2.4.1.266</ecNumber>
    </submittedName>
</protein>
<dbReference type="NCBIfam" id="NF010496">
    <property type="entry name" value="PRK13915.1"/>
    <property type="match status" value="1"/>
</dbReference>
<dbReference type="InterPro" id="IPR029044">
    <property type="entry name" value="Nucleotide-diphossugar_trans"/>
</dbReference>
<evidence type="ECO:0000256" key="2">
    <source>
        <dbReference type="ARBA" id="ARBA00006739"/>
    </source>
</evidence>
<dbReference type="RefSeq" id="WP_326927902.1">
    <property type="nucleotide sequence ID" value="NZ_CP123443.1"/>
</dbReference>
<reference evidence="7 8" key="1">
    <citation type="submission" date="2023-04" db="EMBL/GenBank/DDBJ databases">
        <title>Spirochaete genome identified in red abalone sample constitutes a novel genus.</title>
        <authorList>
            <person name="Sharma S.P."/>
            <person name="Purcell C.M."/>
            <person name="Hyde J.R."/>
            <person name="Severin A.J."/>
        </authorList>
    </citation>
    <scope>NUCLEOTIDE SEQUENCE [LARGE SCALE GENOMIC DNA]</scope>
    <source>
        <strain evidence="7 8">SP-2023</strain>
    </source>
</reference>
<dbReference type="GO" id="GO:0016757">
    <property type="term" value="F:glycosyltransferase activity"/>
    <property type="evidence" value="ECO:0007669"/>
    <property type="project" value="UniProtKB-KW"/>
</dbReference>
<dbReference type="EC" id="2.4.1.266" evidence="7"/>
<evidence type="ECO:0000256" key="4">
    <source>
        <dbReference type="ARBA" id="ARBA00022679"/>
    </source>
</evidence>
<keyword evidence="8" id="KW-1185">Reference proteome</keyword>
<evidence type="ECO:0000256" key="5">
    <source>
        <dbReference type="ARBA" id="ARBA00022842"/>
    </source>
</evidence>
<keyword evidence="4 7" id="KW-0808">Transferase</keyword>